<dbReference type="GO" id="GO:0043200">
    <property type="term" value="P:response to amino acid"/>
    <property type="evidence" value="ECO:0007669"/>
    <property type="project" value="TreeGrafter"/>
</dbReference>
<dbReference type="InterPro" id="IPR019888">
    <property type="entry name" value="Tscrpt_reg_AsnC-like"/>
</dbReference>
<evidence type="ECO:0000256" key="3">
    <source>
        <dbReference type="ARBA" id="ARBA00023163"/>
    </source>
</evidence>
<dbReference type="PROSITE" id="PS50956">
    <property type="entry name" value="HTH_ASNC_2"/>
    <property type="match status" value="1"/>
</dbReference>
<dbReference type="PATRIC" id="fig|989403.3.peg.747"/>
<dbReference type="InterPro" id="IPR011991">
    <property type="entry name" value="ArsR-like_HTH"/>
</dbReference>
<organism evidence="5 6">
    <name type="scientific">Pseudovibrio axinellae</name>
    <dbReference type="NCBI Taxonomy" id="989403"/>
    <lineage>
        <taxon>Bacteria</taxon>
        <taxon>Pseudomonadati</taxon>
        <taxon>Pseudomonadota</taxon>
        <taxon>Alphaproteobacteria</taxon>
        <taxon>Hyphomicrobiales</taxon>
        <taxon>Stappiaceae</taxon>
        <taxon>Pseudovibrio</taxon>
    </lineage>
</organism>
<keyword evidence="2" id="KW-0238">DNA-binding</keyword>
<dbReference type="Pfam" id="PF13412">
    <property type="entry name" value="HTH_24"/>
    <property type="match status" value="1"/>
</dbReference>
<dbReference type="GO" id="GO:0006355">
    <property type="term" value="P:regulation of DNA-templated transcription"/>
    <property type="evidence" value="ECO:0007669"/>
    <property type="project" value="UniProtKB-ARBA"/>
</dbReference>
<accession>A0A166AQ42</accession>
<dbReference type="InterPro" id="IPR019887">
    <property type="entry name" value="Tscrpt_reg_AsnC/Lrp_C"/>
</dbReference>
<dbReference type="Pfam" id="PF01037">
    <property type="entry name" value="AsnC_trans_reg"/>
    <property type="match status" value="1"/>
</dbReference>
<evidence type="ECO:0000313" key="6">
    <source>
        <dbReference type="Proteomes" id="UP000076577"/>
    </source>
</evidence>
<evidence type="ECO:0000259" key="4">
    <source>
        <dbReference type="PROSITE" id="PS50956"/>
    </source>
</evidence>
<evidence type="ECO:0000256" key="1">
    <source>
        <dbReference type="ARBA" id="ARBA00023015"/>
    </source>
</evidence>
<dbReference type="SMART" id="SM00344">
    <property type="entry name" value="HTH_ASNC"/>
    <property type="match status" value="1"/>
</dbReference>
<keyword evidence="3" id="KW-0804">Transcription</keyword>
<gene>
    <name evidence="5" type="primary">lrp_2</name>
    <name evidence="5" type="ORF">PsAD2_00702</name>
</gene>
<sequence length="155" mass="17178">MKLDKLDKKILYALQDNGRISNTDLADQVGLSASACLRRVRSLEAEGVIEKYVALLNPKKLGKRMSVFVEISLGSQSEEALATFEKAVNRSSEIMECHLMGGDADYILRVMADDPVDFERIHRDHLTRLPGVVRMRSSFAIRSTKQGSALPISVG</sequence>
<protein>
    <submittedName>
        <fullName evidence="5">Leucine-responsive regulatory protein</fullName>
    </submittedName>
</protein>
<feature type="domain" description="HTH asnC-type" evidence="4">
    <location>
        <begin position="3"/>
        <end position="64"/>
    </location>
</feature>
<dbReference type="InterPro" id="IPR036388">
    <property type="entry name" value="WH-like_DNA-bd_sf"/>
</dbReference>
<evidence type="ECO:0000313" key="5">
    <source>
        <dbReference type="EMBL" id="KZL21410.1"/>
    </source>
</evidence>
<dbReference type="SUPFAM" id="SSF46785">
    <property type="entry name" value="Winged helix' DNA-binding domain"/>
    <property type="match status" value="1"/>
</dbReference>
<keyword evidence="1" id="KW-0805">Transcription regulation</keyword>
<name>A0A166AQ42_9HYPH</name>
<dbReference type="PANTHER" id="PTHR30154">
    <property type="entry name" value="LEUCINE-RESPONSIVE REGULATORY PROTEIN"/>
    <property type="match status" value="1"/>
</dbReference>
<reference evidence="5 6" key="1">
    <citation type="journal article" date="2016" name="Front. Microbiol.">
        <title>Comparative Genomic Analysis Reveals a Diverse Repertoire of Genes Involved in Prokaryote-Eukaryote Interactions within the Pseudovibrio Genus.</title>
        <authorList>
            <person name="Romano S."/>
            <person name="Fernandez-Guerra A."/>
            <person name="Reen F.J."/>
            <person name="Glockner F.O."/>
            <person name="Crowley S.P."/>
            <person name="O'Sullivan O."/>
            <person name="Cotter P.D."/>
            <person name="Adams C."/>
            <person name="Dobson A.D."/>
            <person name="O'Gara F."/>
        </authorList>
    </citation>
    <scope>NUCLEOTIDE SEQUENCE [LARGE SCALE GENOMIC DNA]</scope>
    <source>
        <strain evidence="5 6">Ad2</strain>
    </source>
</reference>
<keyword evidence="6" id="KW-1185">Reference proteome</keyword>
<dbReference type="FunFam" id="1.10.10.10:FF:000186">
    <property type="entry name" value="AsnC family transcriptional regulator"/>
    <property type="match status" value="1"/>
</dbReference>
<dbReference type="PANTHER" id="PTHR30154:SF34">
    <property type="entry name" value="TRANSCRIPTIONAL REGULATOR AZLB"/>
    <property type="match status" value="1"/>
</dbReference>
<dbReference type="Gene3D" id="1.10.10.10">
    <property type="entry name" value="Winged helix-like DNA-binding domain superfamily/Winged helix DNA-binding domain"/>
    <property type="match status" value="1"/>
</dbReference>
<dbReference type="STRING" id="989403.SAMN05421798_105325"/>
<dbReference type="GO" id="GO:0005829">
    <property type="term" value="C:cytosol"/>
    <property type="evidence" value="ECO:0007669"/>
    <property type="project" value="TreeGrafter"/>
</dbReference>
<dbReference type="Gene3D" id="3.30.70.920">
    <property type="match status" value="1"/>
</dbReference>
<evidence type="ECO:0000256" key="2">
    <source>
        <dbReference type="ARBA" id="ARBA00023125"/>
    </source>
</evidence>
<dbReference type="Proteomes" id="UP000076577">
    <property type="component" value="Unassembled WGS sequence"/>
</dbReference>
<dbReference type="PROSITE" id="PS00519">
    <property type="entry name" value="HTH_ASNC_1"/>
    <property type="match status" value="1"/>
</dbReference>
<dbReference type="CDD" id="cd00090">
    <property type="entry name" value="HTH_ARSR"/>
    <property type="match status" value="1"/>
</dbReference>
<dbReference type="RefSeq" id="WP_068002251.1">
    <property type="nucleotide sequence ID" value="NZ_FOFM01000005.1"/>
</dbReference>
<dbReference type="EMBL" id="LMCB01000004">
    <property type="protein sequence ID" value="KZL21410.1"/>
    <property type="molecule type" value="Genomic_DNA"/>
</dbReference>
<dbReference type="SUPFAM" id="SSF54909">
    <property type="entry name" value="Dimeric alpha+beta barrel"/>
    <property type="match status" value="1"/>
</dbReference>
<proteinExistence type="predicted"/>
<dbReference type="PRINTS" id="PR00033">
    <property type="entry name" value="HTHASNC"/>
</dbReference>
<dbReference type="InterPro" id="IPR036390">
    <property type="entry name" value="WH_DNA-bd_sf"/>
</dbReference>
<comment type="caution">
    <text evidence="5">The sequence shown here is derived from an EMBL/GenBank/DDBJ whole genome shotgun (WGS) entry which is preliminary data.</text>
</comment>
<dbReference type="OrthoDB" id="8085200at2"/>
<dbReference type="InterPro" id="IPR000485">
    <property type="entry name" value="AsnC-type_HTH_dom"/>
</dbReference>
<dbReference type="InterPro" id="IPR011008">
    <property type="entry name" value="Dimeric_a/b-barrel"/>
</dbReference>
<dbReference type="AlphaFoldDB" id="A0A166AQ42"/>
<dbReference type="InterPro" id="IPR019885">
    <property type="entry name" value="Tscrpt_reg_HTH_AsnC-type_CS"/>
</dbReference>
<dbReference type="GO" id="GO:0043565">
    <property type="term" value="F:sequence-specific DNA binding"/>
    <property type="evidence" value="ECO:0007669"/>
    <property type="project" value="InterPro"/>
</dbReference>